<evidence type="ECO:0000313" key="2">
    <source>
        <dbReference type="EMBL" id="PKI77675.1"/>
    </source>
</evidence>
<comment type="caution">
    <text evidence="2">The sequence shown here is derived from an EMBL/GenBank/DDBJ whole genome shotgun (WGS) entry which is preliminary data.</text>
</comment>
<organism evidence="2 3">
    <name type="scientific">Punica granatum</name>
    <name type="common">Pomegranate</name>
    <dbReference type="NCBI Taxonomy" id="22663"/>
    <lineage>
        <taxon>Eukaryota</taxon>
        <taxon>Viridiplantae</taxon>
        <taxon>Streptophyta</taxon>
        <taxon>Embryophyta</taxon>
        <taxon>Tracheophyta</taxon>
        <taxon>Spermatophyta</taxon>
        <taxon>Magnoliopsida</taxon>
        <taxon>eudicotyledons</taxon>
        <taxon>Gunneridae</taxon>
        <taxon>Pentapetalae</taxon>
        <taxon>rosids</taxon>
        <taxon>malvids</taxon>
        <taxon>Myrtales</taxon>
        <taxon>Lythraceae</taxon>
        <taxon>Punica</taxon>
    </lineage>
</organism>
<proteinExistence type="predicted"/>
<dbReference type="Proteomes" id="UP000233551">
    <property type="component" value="Unassembled WGS sequence"/>
</dbReference>
<dbReference type="EMBL" id="PGOL01000081">
    <property type="protein sequence ID" value="PKI77675.1"/>
    <property type="molecule type" value="Genomic_DNA"/>
</dbReference>
<dbReference type="AlphaFoldDB" id="A0A2I0LAH1"/>
<keyword evidence="3" id="KW-1185">Reference proteome</keyword>
<name>A0A2I0LAH1_PUNGR</name>
<accession>A0A2I0LAH1</accession>
<evidence type="ECO:0000313" key="3">
    <source>
        <dbReference type="Proteomes" id="UP000233551"/>
    </source>
</evidence>
<feature type="region of interest" description="Disordered" evidence="1">
    <location>
        <begin position="46"/>
        <end position="85"/>
    </location>
</feature>
<gene>
    <name evidence="2" type="ORF">CRG98_001905</name>
</gene>
<evidence type="ECO:0000256" key="1">
    <source>
        <dbReference type="SAM" id="MobiDB-lite"/>
    </source>
</evidence>
<sequence length="250" mass="27668">MVNESLGGLVSRPPRTGPTCTVKAKFFTGSQVQEWQELWQTLIPDPTGYIGAPSPKRESRNARRWPSAIQNRPNDEGQPRQTRNASHSAYALVMRQAADQTTPIMRFAQLPSTYLSTPGSVPTFKFLSRVRPSEDPSPGSVLTFKFLSGVRPPGPSRLLNSYQGSVPTFKFLSGVRPPDNFSVKVKKKVRSDKVNAQLYGPECGLSSRPALRAFGSRGLRVSTFPWGCVTGTRERRSRHLSFYDPKVEGG</sequence>
<reference evidence="2 3" key="1">
    <citation type="submission" date="2017-11" db="EMBL/GenBank/DDBJ databases">
        <title>De-novo sequencing of pomegranate (Punica granatum L.) genome.</title>
        <authorList>
            <person name="Akparov Z."/>
            <person name="Amiraslanov A."/>
            <person name="Hajiyeva S."/>
            <person name="Abbasov M."/>
            <person name="Kaur K."/>
            <person name="Hamwieh A."/>
            <person name="Solovyev V."/>
            <person name="Salamov A."/>
            <person name="Braich B."/>
            <person name="Kosarev P."/>
            <person name="Mahmoud A."/>
            <person name="Hajiyev E."/>
            <person name="Babayeva S."/>
            <person name="Izzatullayeva V."/>
            <person name="Mammadov A."/>
            <person name="Mammadov A."/>
            <person name="Sharifova S."/>
            <person name="Ojaghi J."/>
            <person name="Eynullazada K."/>
            <person name="Bayramov B."/>
            <person name="Abdulazimova A."/>
            <person name="Shahmuradov I."/>
        </authorList>
    </citation>
    <scope>NUCLEOTIDE SEQUENCE [LARGE SCALE GENOMIC DNA]</scope>
    <source>
        <strain evidence="3">cv. AG2017</strain>
        <tissue evidence="2">Leaf</tissue>
    </source>
</reference>
<protein>
    <submittedName>
        <fullName evidence="2">Uncharacterized protein</fullName>
    </submittedName>
</protein>